<evidence type="ECO:0000256" key="4">
    <source>
        <dbReference type="ARBA" id="ARBA00022475"/>
    </source>
</evidence>
<reference evidence="11" key="1">
    <citation type="journal article" date="2014" name="Int. J. Syst. Evol. Microbiol.">
        <title>Complete genome sequence of Corynebacterium casei LMG S-19264T (=DSM 44701T), isolated from a smear-ripened cheese.</title>
        <authorList>
            <consortium name="US DOE Joint Genome Institute (JGI-PGF)"/>
            <person name="Walter F."/>
            <person name="Albersmeier A."/>
            <person name="Kalinowski J."/>
            <person name="Ruckert C."/>
        </authorList>
    </citation>
    <scope>NUCLEOTIDE SEQUENCE</scope>
    <source>
        <strain evidence="11">VKM Ac-1401</strain>
    </source>
</reference>
<evidence type="ECO:0000256" key="2">
    <source>
        <dbReference type="ARBA" id="ARBA00008583"/>
    </source>
</evidence>
<dbReference type="Pfam" id="PF00324">
    <property type="entry name" value="AA_permease"/>
    <property type="match status" value="1"/>
</dbReference>
<comment type="subcellular location">
    <subcellularLocation>
        <location evidence="1">Cell membrane</location>
        <topology evidence="1">Multi-pass membrane protein</topology>
    </subcellularLocation>
</comment>
<dbReference type="InterPro" id="IPR004840">
    <property type="entry name" value="Amino_acid_permease_CS"/>
</dbReference>
<protein>
    <submittedName>
        <fullName evidence="11">L-asparagine permease</fullName>
    </submittedName>
</protein>
<dbReference type="PROSITE" id="PS00218">
    <property type="entry name" value="AMINO_ACID_PERMEASE_1"/>
    <property type="match status" value="1"/>
</dbReference>
<dbReference type="Proteomes" id="UP001142372">
    <property type="component" value="Unassembled WGS sequence"/>
</dbReference>
<feature type="transmembrane region" description="Helical" evidence="9">
    <location>
        <begin position="380"/>
        <end position="403"/>
    </location>
</feature>
<accession>A0A9W6M092</accession>
<sequence>MRRPTEHETVVRLAELEDGPAYHTGLKRRHIQMIAVGGAIGTGLFLGAGGRLASAGPSLLVVYAVCGVFAFFILRALGELVLHRPDSGSFVSYAREFYGEKLAFVTGWMYWIYWAMVAIVDVTAIALYFSFFGRYVPFFSVVPQWAFALFALVAVLLLNLLPVVVFGELEFWFSAIKVGALVVFLVIGILFVVLGTPVAGHSPGFSLIGDNGGVFPNGVLPTVLVVQGVVFAYGAIELVGTAAGETADPRKTLPRAINTVILRIGIFYVGSVLLLSLLLPFDAYTAGESPFVTVFASIGVEGADTIMNLVVLTAALSSLNAGLYSTGRIARSLALRGAAPAFTARLSRSGVPYGGIGVTAAVALLGVGLNAVVPAEAFEIGINLTAIGTLTTWSVIVLCQLRLRRSSDRGELPRSAFRMPGAPFTSYLTLAFLVGVGVLILFDYPNGTLTFGAAIVVVVPSLIAGWYAVRGRVRRLQALRAERAERAEESDYSGSAAST</sequence>
<feature type="transmembrane region" description="Helical" evidence="9">
    <location>
        <begin position="306"/>
        <end position="330"/>
    </location>
</feature>
<comment type="caution">
    <text evidence="11">The sequence shown here is derived from an EMBL/GenBank/DDBJ whole genome shotgun (WGS) entry which is preliminary data.</text>
</comment>
<feature type="transmembrane region" description="Helical" evidence="9">
    <location>
        <begin position="59"/>
        <end position="77"/>
    </location>
</feature>
<proteinExistence type="inferred from homology"/>
<name>A0A9W6M092_9MICO</name>
<dbReference type="GO" id="GO:0055085">
    <property type="term" value="P:transmembrane transport"/>
    <property type="evidence" value="ECO:0007669"/>
    <property type="project" value="InterPro"/>
</dbReference>
<feature type="domain" description="Amino acid permease/ SLC12A" evidence="10">
    <location>
        <begin position="30"/>
        <end position="467"/>
    </location>
</feature>
<dbReference type="PIRSF" id="PIRSF006060">
    <property type="entry name" value="AA_transporter"/>
    <property type="match status" value="1"/>
</dbReference>
<evidence type="ECO:0000256" key="7">
    <source>
        <dbReference type="ARBA" id="ARBA00022989"/>
    </source>
</evidence>
<feature type="transmembrane region" description="Helical" evidence="9">
    <location>
        <begin position="111"/>
        <end position="133"/>
    </location>
</feature>
<keyword evidence="7 9" id="KW-1133">Transmembrane helix</keyword>
<keyword evidence="3" id="KW-0813">Transport</keyword>
<feature type="transmembrane region" description="Helical" evidence="9">
    <location>
        <begin position="260"/>
        <end position="281"/>
    </location>
</feature>
<dbReference type="FunFam" id="1.20.1740.10:FF:000001">
    <property type="entry name" value="Amino acid permease"/>
    <property type="match status" value="1"/>
</dbReference>
<dbReference type="RefSeq" id="WP_271177337.1">
    <property type="nucleotide sequence ID" value="NZ_BAAAJO010000008.1"/>
</dbReference>
<dbReference type="GO" id="GO:0005886">
    <property type="term" value="C:plasma membrane"/>
    <property type="evidence" value="ECO:0007669"/>
    <property type="project" value="UniProtKB-SubCell"/>
</dbReference>
<evidence type="ECO:0000256" key="5">
    <source>
        <dbReference type="ARBA" id="ARBA00022692"/>
    </source>
</evidence>
<organism evidence="11 12">
    <name type="scientific">Leifsonia poae</name>
    <dbReference type="NCBI Taxonomy" id="110933"/>
    <lineage>
        <taxon>Bacteria</taxon>
        <taxon>Bacillati</taxon>
        <taxon>Actinomycetota</taxon>
        <taxon>Actinomycetes</taxon>
        <taxon>Micrococcales</taxon>
        <taxon>Microbacteriaceae</taxon>
        <taxon>Leifsonia</taxon>
    </lineage>
</organism>
<reference evidence="11" key="2">
    <citation type="submission" date="2023-01" db="EMBL/GenBank/DDBJ databases">
        <authorList>
            <person name="Sun Q."/>
            <person name="Evtushenko L."/>
        </authorList>
    </citation>
    <scope>NUCLEOTIDE SEQUENCE</scope>
    <source>
        <strain evidence="11">VKM Ac-1401</strain>
    </source>
</reference>
<dbReference type="PANTHER" id="PTHR43495">
    <property type="entry name" value="GABA PERMEASE"/>
    <property type="match status" value="1"/>
</dbReference>
<keyword evidence="12" id="KW-1185">Reference proteome</keyword>
<feature type="transmembrane region" description="Helical" evidence="9">
    <location>
        <begin position="178"/>
        <end position="199"/>
    </location>
</feature>
<feature type="transmembrane region" description="Helical" evidence="9">
    <location>
        <begin position="351"/>
        <end position="374"/>
    </location>
</feature>
<evidence type="ECO:0000256" key="1">
    <source>
        <dbReference type="ARBA" id="ARBA00004651"/>
    </source>
</evidence>
<evidence type="ECO:0000259" key="10">
    <source>
        <dbReference type="Pfam" id="PF00324"/>
    </source>
</evidence>
<dbReference type="InterPro" id="IPR004841">
    <property type="entry name" value="AA-permease/SLC12A_dom"/>
</dbReference>
<feature type="transmembrane region" description="Helical" evidence="9">
    <location>
        <begin position="145"/>
        <end position="166"/>
    </location>
</feature>
<evidence type="ECO:0000256" key="8">
    <source>
        <dbReference type="ARBA" id="ARBA00023136"/>
    </source>
</evidence>
<dbReference type="Gene3D" id="1.20.1740.10">
    <property type="entry name" value="Amino acid/polyamine transporter I"/>
    <property type="match status" value="1"/>
</dbReference>
<evidence type="ECO:0000256" key="6">
    <source>
        <dbReference type="ARBA" id="ARBA00022970"/>
    </source>
</evidence>
<evidence type="ECO:0000313" key="12">
    <source>
        <dbReference type="Proteomes" id="UP001142372"/>
    </source>
</evidence>
<dbReference type="PANTHER" id="PTHR43495:SF1">
    <property type="entry name" value="L-ASPARAGINE PERMEASE"/>
    <property type="match status" value="1"/>
</dbReference>
<keyword evidence="5 9" id="KW-0812">Transmembrane</keyword>
<feature type="transmembrane region" description="Helical" evidence="9">
    <location>
        <begin position="424"/>
        <end position="442"/>
    </location>
</feature>
<comment type="similarity">
    <text evidence="2">Belongs to the amino acid-polyamine-organocation (APC) superfamily. Amino acid transporter (AAT) (TC 2.A.3.1) family.</text>
</comment>
<dbReference type="GO" id="GO:0006865">
    <property type="term" value="P:amino acid transport"/>
    <property type="evidence" value="ECO:0007669"/>
    <property type="project" value="UniProtKB-KW"/>
</dbReference>
<dbReference type="AlphaFoldDB" id="A0A9W6M092"/>
<keyword evidence="4" id="KW-1003">Cell membrane</keyword>
<feature type="transmembrane region" description="Helical" evidence="9">
    <location>
        <begin position="33"/>
        <end position="53"/>
    </location>
</feature>
<gene>
    <name evidence="11" type="primary">ansP_1</name>
    <name evidence="11" type="ORF">GCM10017584_22540</name>
</gene>
<feature type="transmembrane region" description="Helical" evidence="9">
    <location>
        <begin position="219"/>
        <end position="239"/>
    </location>
</feature>
<dbReference type="EMBL" id="BSEN01000010">
    <property type="protein sequence ID" value="GLJ76680.1"/>
    <property type="molecule type" value="Genomic_DNA"/>
</dbReference>
<feature type="transmembrane region" description="Helical" evidence="9">
    <location>
        <begin position="448"/>
        <end position="469"/>
    </location>
</feature>
<keyword evidence="8 9" id="KW-0472">Membrane</keyword>
<evidence type="ECO:0000256" key="3">
    <source>
        <dbReference type="ARBA" id="ARBA00022448"/>
    </source>
</evidence>
<evidence type="ECO:0000313" key="11">
    <source>
        <dbReference type="EMBL" id="GLJ76680.1"/>
    </source>
</evidence>
<evidence type="ECO:0000256" key="9">
    <source>
        <dbReference type="SAM" id="Phobius"/>
    </source>
</evidence>
<keyword evidence="6" id="KW-0029">Amino-acid transport</keyword>